<dbReference type="EMBL" id="LVVL01000019">
    <property type="protein sequence ID" value="OAN10111.1"/>
    <property type="molecule type" value="Genomic_DNA"/>
</dbReference>
<dbReference type="InterPro" id="IPR000086">
    <property type="entry name" value="NUDIX_hydrolase_dom"/>
</dbReference>
<comment type="caution">
    <text evidence="4">The sequence shown here is derived from an EMBL/GenBank/DDBJ whole genome shotgun (WGS) entry which is preliminary data.</text>
</comment>
<reference evidence="4 5" key="1">
    <citation type="submission" date="2016-03" db="EMBL/GenBank/DDBJ databases">
        <authorList>
            <person name="Cho S.-Y."/>
            <person name="Lim S."/>
            <person name="Kim H."/>
            <person name="Soh E.H."/>
            <person name="Moon J.S."/>
        </authorList>
    </citation>
    <scope>NUCLEOTIDE SEQUENCE [LARGE SCALE GENOMIC DNA]</scope>
    <source>
        <strain evidence="4 5">KCTC 3810</strain>
    </source>
</reference>
<dbReference type="Pfam" id="PF00293">
    <property type="entry name" value="NUDIX"/>
    <property type="match status" value="1"/>
</dbReference>
<evidence type="ECO:0000313" key="5">
    <source>
        <dbReference type="Proteomes" id="UP000078447"/>
    </source>
</evidence>
<name>A0ABX2V503_9BACL</name>
<dbReference type="PANTHER" id="PTHR43046:SF14">
    <property type="entry name" value="MUTT_NUDIX FAMILY PROTEIN"/>
    <property type="match status" value="1"/>
</dbReference>
<gene>
    <name evidence="4" type="ORF">A3783_15205</name>
</gene>
<evidence type="ECO:0000313" key="4">
    <source>
        <dbReference type="EMBL" id="OAN10111.1"/>
    </source>
</evidence>
<dbReference type="InterPro" id="IPR020084">
    <property type="entry name" value="NUDIX_hydrolase_CS"/>
</dbReference>
<evidence type="ECO:0000259" key="3">
    <source>
        <dbReference type="PROSITE" id="PS51462"/>
    </source>
</evidence>
<dbReference type="SUPFAM" id="SSF55811">
    <property type="entry name" value="Nudix"/>
    <property type="match status" value="1"/>
</dbReference>
<dbReference type="PROSITE" id="PS00893">
    <property type="entry name" value="NUDIX_BOX"/>
    <property type="match status" value="1"/>
</dbReference>
<dbReference type="Proteomes" id="UP000078447">
    <property type="component" value="Unassembled WGS sequence"/>
</dbReference>
<dbReference type="Gene3D" id="3.90.79.10">
    <property type="entry name" value="Nucleoside Triphosphate Pyrophosphohydrolase"/>
    <property type="match status" value="1"/>
</dbReference>
<comment type="cofactor">
    <cofactor evidence="1">
        <name>Mg(2+)</name>
        <dbReference type="ChEBI" id="CHEBI:18420"/>
    </cofactor>
</comment>
<dbReference type="PROSITE" id="PS51462">
    <property type="entry name" value="NUDIX"/>
    <property type="match status" value="1"/>
</dbReference>
<dbReference type="CDD" id="cd04693">
    <property type="entry name" value="NUDIX_Hydrolase"/>
    <property type="match status" value="1"/>
</dbReference>
<dbReference type="PANTHER" id="PTHR43046">
    <property type="entry name" value="GDP-MANNOSE MANNOSYL HYDROLASE"/>
    <property type="match status" value="1"/>
</dbReference>
<keyword evidence="2" id="KW-0378">Hydrolase</keyword>
<feature type="domain" description="Nudix hydrolase" evidence="3">
    <location>
        <begin position="28"/>
        <end position="157"/>
    </location>
</feature>
<organism evidence="4 5">
    <name type="scientific">Exiguobacterium undae</name>
    <dbReference type="NCBI Taxonomy" id="169177"/>
    <lineage>
        <taxon>Bacteria</taxon>
        <taxon>Bacillati</taxon>
        <taxon>Bacillota</taxon>
        <taxon>Bacilli</taxon>
        <taxon>Bacillales</taxon>
        <taxon>Bacillales Family XII. Incertae Sedis</taxon>
        <taxon>Exiguobacterium</taxon>
    </lineage>
</organism>
<accession>A0ABX2V503</accession>
<evidence type="ECO:0000256" key="2">
    <source>
        <dbReference type="ARBA" id="ARBA00022801"/>
    </source>
</evidence>
<dbReference type="InterPro" id="IPR015797">
    <property type="entry name" value="NUDIX_hydrolase-like_dom_sf"/>
</dbReference>
<dbReference type="RefSeq" id="WP_028105261.1">
    <property type="nucleotide sequence ID" value="NZ_LVVL01000019.1"/>
</dbReference>
<proteinExistence type="predicted"/>
<keyword evidence="5" id="KW-1185">Reference proteome</keyword>
<evidence type="ECO:0000256" key="1">
    <source>
        <dbReference type="ARBA" id="ARBA00001946"/>
    </source>
</evidence>
<protein>
    <recommendedName>
        <fullName evidence="3">Nudix hydrolase domain-containing protein</fullName>
    </recommendedName>
</protein>
<sequence>MEIWDLVDESRKLLGKLHTRGNELQRGEFHVVVEIFTFNADAQILLTQRDPLKSYPLLWESTGGSVNAGEGSIDGAIRELEEETGIVVNPADLQYLGEMKKGNYFLDSYLYVSTRNIEISELILQSGEVCDAKWATLNELKEMNKMGHIVPTVWERYQLYHKELETLQKKLMKI</sequence>